<dbReference type="AlphaFoldDB" id="A0A813IYE6"/>
<feature type="compositionally biased region" description="Low complexity" evidence="3">
    <location>
        <begin position="330"/>
        <end position="353"/>
    </location>
</feature>
<name>A0A813IYE6_POLGL</name>
<keyword evidence="2" id="KW-0597">Phosphoprotein</keyword>
<dbReference type="InterPro" id="IPR050091">
    <property type="entry name" value="PKS_NRPS_Biosynth_Enz"/>
</dbReference>
<evidence type="ECO:0000313" key="6">
    <source>
        <dbReference type="Proteomes" id="UP000626109"/>
    </source>
</evidence>
<comment type="caution">
    <text evidence="5">The sequence shown here is derived from an EMBL/GenBank/DDBJ whole genome shotgun (WGS) entry which is preliminary data.</text>
</comment>
<dbReference type="SMART" id="SM00822">
    <property type="entry name" value="PKS_KR"/>
    <property type="match status" value="1"/>
</dbReference>
<dbReference type="Gene3D" id="3.40.50.720">
    <property type="entry name" value="NAD(P)-binding Rossmann-like Domain"/>
    <property type="match status" value="1"/>
</dbReference>
<dbReference type="GO" id="GO:0006633">
    <property type="term" value="P:fatty acid biosynthetic process"/>
    <property type="evidence" value="ECO:0007669"/>
    <property type="project" value="TreeGrafter"/>
</dbReference>
<accession>A0A813IYE6</accession>
<evidence type="ECO:0000259" key="4">
    <source>
        <dbReference type="SMART" id="SM00822"/>
    </source>
</evidence>
<feature type="region of interest" description="Disordered" evidence="3">
    <location>
        <begin position="313"/>
        <end position="391"/>
    </location>
</feature>
<dbReference type="GO" id="GO:0004312">
    <property type="term" value="F:fatty acid synthase activity"/>
    <property type="evidence" value="ECO:0007669"/>
    <property type="project" value="TreeGrafter"/>
</dbReference>
<dbReference type="PANTHER" id="PTHR43775">
    <property type="entry name" value="FATTY ACID SYNTHASE"/>
    <property type="match status" value="1"/>
</dbReference>
<keyword evidence="1" id="KW-0596">Phosphopantetheine</keyword>
<feature type="compositionally biased region" description="Low complexity" evidence="3">
    <location>
        <begin position="362"/>
        <end position="384"/>
    </location>
</feature>
<proteinExistence type="predicted"/>
<reference evidence="5" key="1">
    <citation type="submission" date="2021-02" db="EMBL/GenBank/DDBJ databases">
        <authorList>
            <person name="Dougan E. K."/>
            <person name="Rhodes N."/>
            <person name="Thang M."/>
            <person name="Chan C."/>
        </authorList>
    </citation>
    <scope>NUCLEOTIDE SEQUENCE</scope>
</reference>
<dbReference type="PANTHER" id="PTHR43775:SF37">
    <property type="entry name" value="SI:DKEY-61P9.11"/>
    <property type="match status" value="1"/>
</dbReference>
<gene>
    <name evidence="5" type="ORF">PGLA2088_LOCUS13437</name>
</gene>
<dbReference type="Proteomes" id="UP000626109">
    <property type="component" value="Unassembled WGS sequence"/>
</dbReference>
<sequence>ESEAVLEQLLAMDALEVVVQACDVSVRQSVDACITSLQALTPQAVKGVLHAAGVLEDHLIGQLEFAHVRKVLAPKMEGALNLHASTTTTRSSEESSFTSDVELFVMFSSVAAMLGSPGQANYCAANTFLDAFALHRQAKGLPGLGVQWGPWADVGMAARGGVGQPDFWAPKLAPADGLRALSAVLASPAFGGGGGGGVPPTIGIARINWPVMLKRLPAVPPQLASFKHFWEQQQQQPPQELCRFLGGSSGSASIEPAVANTGAARPSFGLRPFGMRPTLPFASFGPLPLFSGGLAGEGGLRAPAGLSSMAGGSAALRSRLPDSSGVQGHNNNSNNNNSNNNHNNNNNDNNNNSEETAVNDCSRGSSSRGSSSRGSEASSEPGASDGDEPSE</sequence>
<dbReference type="InterPro" id="IPR036291">
    <property type="entry name" value="NAD(P)-bd_dom_sf"/>
</dbReference>
<dbReference type="SUPFAM" id="SSF51735">
    <property type="entry name" value="NAD(P)-binding Rossmann-fold domains"/>
    <property type="match status" value="1"/>
</dbReference>
<dbReference type="InterPro" id="IPR013968">
    <property type="entry name" value="PKS_KR"/>
</dbReference>
<feature type="non-terminal residue" evidence="5">
    <location>
        <position position="391"/>
    </location>
</feature>
<evidence type="ECO:0000256" key="2">
    <source>
        <dbReference type="ARBA" id="ARBA00022553"/>
    </source>
</evidence>
<organism evidence="5 6">
    <name type="scientific">Polarella glacialis</name>
    <name type="common">Dinoflagellate</name>
    <dbReference type="NCBI Taxonomy" id="89957"/>
    <lineage>
        <taxon>Eukaryota</taxon>
        <taxon>Sar</taxon>
        <taxon>Alveolata</taxon>
        <taxon>Dinophyceae</taxon>
        <taxon>Suessiales</taxon>
        <taxon>Suessiaceae</taxon>
        <taxon>Polarella</taxon>
    </lineage>
</organism>
<evidence type="ECO:0000256" key="1">
    <source>
        <dbReference type="ARBA" id="ARBA00022450"/>
    </source>
</evidence>
<dbReference type="InterPro" id="IPR057326">
    <property type="entry name" value="KR_dom"/>
</dbReference>
<evidence type="ECO:0000256" key="3">
    <source>
        <dbReference type="SAM" id="MobiDB-lite"/>
    </source>
</evidence>
<protein>
    <recommendedName>
        <fullName evidence="4">Ketoreductase domain-containing protein</fullName>
    </recommendedName>
</protein>
<evidence type="ECO:0000313" key="5">
    <source>
        <dbReference type="EMBL" id="CAE8658502.1"/>
    </source>
</evidence>
<dbReference type="Pfam" id="PF08659">
    <property type="entry name" value="KR"/>
    <property type="match status" value="1"/>
</dbReference>
<feature type="domain" description="Ketoreductase" evidence="4">
    <location>
        <begin position="4"/>
        <end position="154"/>
    </location>
</feature>
<dbReference type="EMBL" id="CAJNNW010016081">
    <property type="protein sequence ID" value="CAE8658502.1"/>
    <property type="molecule type" value="Genomic_DNA"/>
</dbReference>